<gene>
    <name evidence="1" type="ORF">GCM10022393_20760</name>
</gene>
<dbReference type="SMART" id="SM00028">
    <property type="entry name" value="TPR"/>
    <property type="match status" value="2"/>
</dbReference>
<evidence type="ECO:0008006" key="3">
    <source>
        <dbReference type="Google" id="ProtNLM"/>
    </source>
</evidence>
<evidence type="ECO:0000313" key="2">
    <source>
        <dbReference type="Proteomes" id="UP001500459"/>
    </source>
</evidence>
<accession>A0ABP6UMI5</accession>
<protein>
    <recommendedName>
        <fullName evidence="3">Tetratricopeptide repeat protein</fullName>
    </recommendedName>
</protein>
<sequence>MKGNNPIQERIYHLLQKWTIAINTPGVKIVRILSAHDEQDMIQAFFEYMLAIDTDQEDFVLILERPFSNLQDFSRDLLEEIEEEINMWNSAEVPEELHFKTIEWKPDYSLANKNNSAALLIKNLNNFANYLIPEKDIVVSIVIRMHYANSKEAYKWLSNALEIPIEDHVVIGINDSEKFRIFDQLAKDYPTEVYTLLPDLDMDAAVEQLSAAGNPNEPATPYRTHLIKLMNGVKNREKEKIQKHAEACLKIATKELKKDPNWLSQIVTVYTILYSDQIGYKKYDDAIYFAGKAIEAAILTKDVLDPFMAYRLIGQTHIGRGSLFSLKKKRDKALDDYQSAAEAYERCNDHLMLCESLRLCGWMCEKRYEHKEATQYYIKAYQLKDQLTPDVMRSSTFPYVVKKLLNSSSRKKVISNKQMDKDLAPVFGENWEDTIHQYGKKPENQPEIEQTL</sequence>
<dbReference type="SUPFAM" id="SSF48452">
    <property type="entry name" value="TPR-like"/>
    <property type="match status" value="1"/>
</dbReference>
<dbReference type="Proteomes" id="UP001500459">
    <property type="component" value="Unassembled WGS sequence"/>
</dbReference>
<dbReference type="EMBL" id="BAABCW010000007">
    <property type="protein sequence ID" value="GAA3508847.1"/>
    <property type="molecule type" value="Genomic_DNA"/>
</dbReference>
<dbReference type="InterPro" id="IPR011990">
    <property type="entry name" value="TPR-like_helical_dom_sf"/>
</dbReference>
<dbReference type="RefSeq" id="WP_344927143.1">
    <property type="nucleotide sequence ID" value="NZ_BAABCW010000007.1"/>
</dbReference>
<dbReference type="InterPro" id="IPR019734">
    <property type="entry name" value="TPR_rpt"/>
</dbReference>
<dbReference type="Gene3D" id="1.25.40.10">
    <property type="entry name" value="Tetratricopeptide repeat domain"/>
    <property type="match status" value="1"/>
</dbReference>
<keyword evidence="2" id="KW-1185">Reference proteome</keyword>
<proteinExistence type="predicted"/>
<comment type="caution">
    <text evidence="1">The sequence shown here is derived from an EMBL/GenBank/DDBJ whole genome shotgun (WGS) entry which is preliminary data.</text>
</comment>
<reference evidence="2" key="1">
    <citation type="journal article" date="2019" name="Int. J. Syst. Evol. Microbiol.">
        <title>The Global Catalogue of Microorganisms (GCM) 10K type strain sequencing project: providing services to taxonomists for standard genome sequencing and annotation.</title>
        <authorList>
            <consortium name="The Broad Institute Genomics Platform"/>
            <consortium name="The Broad Institute Genome Sequencing Center for Infectious Disease"/>
            <person name="Wu L."/>
            <person name="Ma J."/>
        </authorList>
    </citation>
    <scope>NUCLEOTIDE SEQUENCE [LARGE SCALE GENOMIC DNA]</scope>
    <source>
        <strain evidence="2">JCM 17106</strain>
    </source>
</reference>
<evidence type="ECO:0000313" key="1">
    <source>
        <dbReference type="EMBL" id="GAA3508847.1"/>
    </source>
</evidence>
<name>A0ABP6UMI5_9FLAO</name>
<organism evidence="1 2">
    <name type="scientific">Aquimarina addita</name>
    <dbReference type="NCBI Taxonomy" id="870485"/>
    <lineage>
        <taxon>Bacteria</taxon>
        <taxon>Pseudomonadati</taxon>
        <taxon>Bacteroidota</taxon>
        <taxon>Flavobacteriia</taxon>
        <taxon>Flavobacteriales</taxon>
        <taxon>Flavobacteriaceae</taxon>
        <taxon>Aquimarina</taxon>
    </lineage>
</organism>